<dbReference type="PANTHER" id="PTHR45138:SF9">
    <property type="entry name" value="DIGUANYLATE CYCLASE DGCM-RELATED"/>
    <property type="match status" value="1"/>
</dbReference>
<dbReference type="EMBL" id="JABCJJ010000002">
    <property type="protein sequence ID" value="NMR18957.1"/>
    <property type="molecule type" value="Genomic_DNA"/>
</dbReference>
<sequence length="492" mass="50797">MRAVSAVPTHAVVTLTAALLAVVTVLTDGLVREAVHVVAILVPATVVLGTLARRRIRPAQAWWVAFAALLVLLVNSVGSLVPVGTVDAAQGEGPLRVIALPLGYVLLLVAAYLVLRPFLQRDGGRLVEAAIVSLGSASVLWTVIAQPALDRAAATTAARTYALVIVMIMSTIAGMVLRTAATHPAARPALAYLSVATLALLAGNAGRILLGGPDPGSGDRAIDLAWVVGYGALAAGLVHPSSVALGEPGPSRDGALGTHRLTFLGLVLLVNPLVAAVQEATGGNADWLLLALVTSALVPLVVVRIAHLARLQAAAQDRLTQLVTHDELTGLLNRSAVLAHLDEALDRARRRGAHPVIVVFLDVDGLKAANDAHGHRAGDALLVSMARRLGRALGPRDAAARLGGDEFLVVCEGPAAMLAGTVRRIRDAVSQPVVHGGVMVSAGASVGVVEIAAGASTRTEDVIAAADAQMYADKRHRYGDAVRDRRAPEPVI</sequence>
<organism evidence="3 4">
    <name type="scientific">Cellulomonas fimi</name>
    <dbReference type="NCBI Taxonomy" id="1708"/>
    <lineage>
        <taxon>Bacteria</taxon>
        <taxon>Bacillati</taxon>
        <taxon>Actinomycetota</taxon>
        <taxon>Actinomycetes</taxon>
        <taxon>Micrococcales</taxon>
        <taxon>Cellulomonadaceae</taxon>
        <taxon>Cellulomonas</taxon>
    </lineage>
</organism>
<dbReference type="PROSITE" id="PS50887">
    <property type="entry name" value="GGDEF"/>
    <property type="match status" value="1"/>
</dbReference>
<keyword evidence="1" id="KW-0812">Transmembrane</keyword>
<dbReference type="AlphaFoldDB" id="A0A7Y0LVG2"/>
<proteinExistence type="predicted"/>
<feature type="transmembrane region" description="Helical" evidence="1">
    <location>
        <begin position="61"/>
        <end position="83"/>
    </location>
</feature>
<feature type="transmembrane region" description="Helical" evidence="1">
    <location>
        <begin position="189"/>
        <end position="209"/>
    </location>
</feature>
<feature type="transmembrane region" description="Helical" evidence="1">
    <location>
        <begin position="221"/>
        <end position="240"/>
    </location>
</feature>
<dbReference type="InterPro" id="IPR000160">
    <property type="entry name" value="GGDEF_dom"/>
</dbReference>
<dbReference type="RefSeq" id="WP_169322894.1">
    <property type="nucleotide sequence ID" value="NZ_JABCJJ010000002.1"/>
</dbReference>
<dbReference type="SUPFAM" id="SSF55073">
    <property type="entry name" value="Nucleotide cyclase"/>
    <property type="match status" value="1"/>
</dbReference>
<dbReference type="Pfam" id="PF00990">
    <property type="entry name" value="GGDEF"/>
    <property type="match status" value="1"/>
</dbReference>
<feature type="transmembrane region" description="Helical" evidence="1">
    <location>
        <begin position="95"/>
        <end position="114"/>
    </location>
</feature>
<dbReference type="GO" id="GO:0052621">
    <property type="term" value="F:diguanylate cyclase activity"/>
    <property type="evidence" value="ECO:0007669"/>
    <property type="project" value="TreeGrafter"/>
</dbReference>
<evidence type="ECO:0000256" key="1">
    <source>
        <dbReference type="SAM" id="Phobius"/>
    </source>
</evidence>
<protein>
    <submittedName>
        <fullName evidence="3">GGDEF domain-containing protein</fullName>
    </submittedName>
</protein>
<reference evidence="3 4" key="1">
    <citation type="submission" date="2020-04" db="EMBL/GenBank/DDBJ databases">
        <title>Sequencing and Assembly of C. fimi.</title>
        <authorList>
            <person name="Ramsey A.R."/>
        </authorList>
    </citation>
    <scope>NUCLEOTIDE SEQUENCE [LARGE SCALE GENOMIC DNA]</scope>
    <source>
        <strain evidence="3 4">SB</strain>
    </source>
</reference>
<keyword evidence="1" id="KW-1133">Transmembrane helix</keyword>
<dbReference type="InterPro" id="IPR050469">
    <property type="entry name" value="Diguanylate_Cyclase"/>
</dbReference>
<evidence type="ECO:0000259" key="2">
    <source>
        <dbReference type="PROSITE" id="PS50887"/>
    </source>
</evidence>
<accession>A0A7Y0LVG2</accession>
<dbReference type="Proteomes" id="UP000562124">
    <property type="component" value="Unassembled WGS sequence"/>
</dbReference>
<name>A0A7Y0LVG2_CELFI</name>
<keyword evidence="4" id="KW-1185">Reference proteome</keyword>
<dbReference type="InterPro" id="IPR029787">
    <property type="entry name" value="Nucleotide_cyclase"/>
</dbReference>
<evidence type="ECO:0000313" key="4">
    <source>
        <dbReference type="Proteomes" id="UP000562124"/>
    </source>
</evidence>
<comment type="caution">
    <text evidence="3">The sequence shown here is derived from an EMBL/GenBank/DDBJ whole genome shotgun (WGS) entry which is preliminary data.</text>
</comment>
<keyword evidence="1" id="KW-0472">Membrane</keyword>
<dbReference type="PANTHER" id="PTHR45138">
    <property type="entry name" value="REGULATORY COMPONENTS OF SENSORY TRANSDUCTION SYSTEM"/>
    <property type="match status" value="1"/>
</dbReference>
<dbReference type="CDD" id="cd01949">
    <property type="entry name" value="GGDEF"/>
    <property type="match status" value="1"/>
</dbReference>
<dbReference type="NCBIfam" id="TIGR00254">
    <property type="entry name" value="GGDEF"/>
    <property type="match status" value="1"/>
</dbReference>
<feature type="transmembrane region" description="Helical" evidence="1">
    <location>
        <begin position="37"/>
        <end position="54"/>
    </location>
</feature>
<feature type="transmembrane region" description="Helical" evidence="1">
    <location>
        <begin position="261"/>
        <end position="281"/>
    </location>
</feature>
<evidence type="ECO:0000313" key="3">
    <source>
        <dbReference type="EMBL" id="NMR18957.1"/>
    </source>
</evidence>
<feature type="domain" description="GGDEF" evidence="2">
    <location>
        <begin position="354"/>
        <end position="487"/>
    </location>
</feature>
<dbReference type="Gene3D" id="3.30.70.270">
    <property type="match status" value="1"/>
</dbReference>
<feature type="transmembrane region" description="Helical" evidence="1">
    <location>
        <begin position="156"/>
        <end position="177"/>
    </location>
</feature>
<dbReference type="InterPro" id="IPR043128">
    <property type="entry name" value="Rev_trsase/Diguanyl_cyclase"/>
</dbReference>
<feature type="transmembrane region" description="Helical" evidence="1">
    <location>
        <begin position="126"/>
        <end position="144"/>
    </location>
</feature>
<feature type="transmembrane region" description="Helical" evidence="1">
    <location>
        <begin position="287"/>
        <end position="306"/>
    </location>
</feature>
<gene>
    <name evidence="3" type="ORF">HIR71_01740</name>
</gene>
<dbReference type="SMART" id="SM00267">
    <property type="entry name" value="GGDEF"/>
    <property type="match status" value="1"/>
</dbReference>